<evidence type="ECO:0000313" key="2">
    <source>
        <dbReference type="EMBL" id="EJK57626.1"/>
    </source>
</evidence>
<gene>
    <name evidence="2" type="ORF">THAOC_22308</name>
</gene>
<reference evidence="2 3" key="1">
    <citation type="journal article" date="2012" name="Genome Biol.">
        <title>Genome and low-iron response of an oceanic diatom adapted to chronic iron limitation.</title>
        <authorList>
            <person name="Lommer M."/>
            <person name="Specht M."/>
            <person name="Roy A.S."/>
            <person name="Kraemer L."/>
            <person name="Andreson R."/>
            <person name="Gutowska M.A."/>
            <person name="Wolf J."/>
            <person name="Bergner S.V."/>
            <person name="Schilhabel M.B."/>
            <person name="Klostermeier U.C."/>
            <person name="Beiko R.G."/>
            <person name="Rosenstiel P."/>
            <person name="Hippler M."/>
            <person name="Laroche J."/>
        </authorList>
    </citation>
    <scope>NUCLEOTIDE SEQUENCE [LARGE SCALE GENOMIC DNA]</scope>
    <source>
        <strain evidence="2 3">CCMP1005</strain>
    </source>
</reference>
<protein>
    <submittedName>
        <fullName evidence="2">Uncharacterized protein</fullName>
    </submittedName>
</protein>
<feature type="region of interest" description="Disordered" evidence="1">
    <location>
        <begin position="1"/>
        <end position="89"/>
    </location>
</feature>
<keyword evidence="3" id="KW-1185">Reference proteome</keyword>
<comment type="caution">
    <text evidence="2">The sequence shown here is derived from an EMBL/GenBank/DDBJ whole genome shotgun (WGS) entry which is preliminary data.</text>
</comment>
<organism evidence="2 3">
    <name type="scientific">Thalassiosira oceanica</name>
    <name type="common">Marine diatom</name>
    <dbReference type="NCBI Taxonomy" id="159749"/>
    <lineage>
        <taxon>Eukaryota</taxon>
        <taxon>Sar</taxon>
        <taxon>Stramenopiles</taxon>
        <taxon>Ochrophyta</taxon>
        <taxon>Bacillariophyta</taxon>
        <taxon>Coscinodiscophyceae</taxon>
        <taxon>Thalassiosirophycidae</taxon>
        <taxon>Thalassiosirales</taxon>
        <taxon>Thalassiosiraceae</taxon>
        <taxon>Thalassiosira</taxon>
    </lineage>
</organism>
<evidence type="ECO:0000313" key="3">
    <source>
        <dbReference type="Proteomes" id="UP000266841"/>
    </source>
</evidence>
<name>K0S9N6_THAOC</name>
<feature type="compositionally biased region" description="Low complexity" evidence="1">
    <location>
        <begin position="79"/>
        <end position="89"/>
    </location>
</feature>
<dbReference type="AlphaFoldDB" id="K0S9N6"/>
<evidence type="ECO:0000256" key="1">
    <source>
        <dbReference type="SAM" id="MobiDB-lite"/>
    </source>
</evidence>
<dbReference type="EMBL" id="AGNL01027612">
    <property type="protein sequence ID" value="EJK57626.1"/>
    <property type="molecule type" value="Genomic_DNA"/>
</dbReference>
<accession>K0S9N6</accession>
<feature type="non-terminal residue" evidence="2">
    <location>
        <position position="89"/>
    </location>
</feature>
<sequence>MLRRLGLGRSTVVDAAEPGGNSPAGSLAENPGETERSAAEFGGAPRDRDRGEAAAATAAREGVGRGFLRSWLPTSRGNAAASAATASAA</sequence>
<dbReference type="Proteomes" id="UP000266841">
    <property type="component" value="Unassembled WGS sequence"/>
</dbReference>
<proteinExistence type="predicted"/>